<evidence type="ECO:0000256" key="1">
    <source>
        <dbReference type="SAM" id="MobiDB-lite"/>
    </source>
</evidence>
<protein>
    <submittedName>
        <fullName evidence="2">Uncharacterized protein</fullName>
    </submittedName>
</protein>
<evidence type="ECO:0000313" key="3">
    <source>
        <dbReference type="Proteomes" id="UP000799779"/>
    </source>
</evidence>
<keyword evidence="3" id="KW-1185">Reference proteome</keyword>
<sequence>MGWDEKGNVFTDRSGWRIRRSRRVGEWSVTCLLLHCRQGTTSAALNRLSSRARLASAMNVKPNPHLYIHLPPPPDHQARDPASPPSLSSKHLNTQQQSPYTNSHNIYVSAFHARSHKATRRRAPPVSKRNTQL</sequence>
<dbReference type="Proteomes" id="UP000799779">
    <property type="component" value="Unassembled WGS sequence"/>
</dbReference>
<proteinExistence type="predicted"/>
<gene>
    <name evidence="2" type="ORF">P154DRAFT_321332</name>
</gene>
<evidence type="ECO:0000313" key="2">
    <source>
        <dbReference type="EMBL" id="KAF1996350.1"/>
    </source>
</evidence>
<feature type="compositionally biased region" description="Polar residues" evidence="1">
    <location>
        <begin position="85"/>
        <end position="106"/>
    </location>
</feature>
<feature type="compositionally biased region" description="Basic residues" evidence="1">
    <location>
        <begin position="113"/>
        <end position="123"/>
    </location>
</feature>
<feature type="region of interest" description="Disordered" evidence="1">
    <location>
        <begin position="65"/>
        <end position="133"/>
    </location>
</feature>
<dbReference type="AlphaFoldDB" id="A0A6A5W3H2"/>
<reference evidence="2" key="1">
    <citation type="journal article" date="2020" name="Stud. Mycol.">
        <title>101 Dothideomycetes genomes: a test case for predicting lifestyles and emergence of pathogens.</title>
        <authorList>
            <person name="Haridas S."/>
            <person name="Albert R."/>
            <person name="Binder M."/>
            <person name="Bloem J."/>
            <person name="Labutti K."/>
            <person name="Salamov A."/>
            <person name="Andreopoulos B."/>
            <person name="Baker S."/>
            <person name="Barry K."/>
            <person name="Bills G."/>
            <person name="Bluhm B."/>
            <person name="Cannon C."/>
            <person name="Castanera R."/>
            <person name="Culley D."/>
            <person name="Daum C."/>
            <person name="Ezra D."/>
            <person name="Gonzalez J."/>
            <person name="Henrissat B."/>
            <person name="Kuo A."/>
            <person name="Liang C."/>
            <person name="Lipzen A."/>
            <person name="Lutzoni F."/>
            <person name="Magnuson J."/>
            <person name="Mondo S."/>
            <person name="Nolan M."/>
            <person name="Ohm R."/>
            <person name="Pangilinan J."/>
            <person name="Park H.-J."/>
            <person name="Ramirez L."/>
            <person name="Alfaro M."/>
            <person name="Sun H."/>
            <person name="Tritt A."/>
            <person name="Yoshinaga Y."/>
            <person name="Zwiers L.-H."/>
            <person name="Turgeon B."/>
            <person name="Goodwin S."/>
            <person name="Spatafora J."/>
            <person name="Crous P."/>
            <person name="Grigoriev I."/>
        </authorList>
    </citation>
    <scope>NUCLEOTIDE SEQUENCE</scope>
    <source>
        <strain evidence="2">CBS 123094</strain>
    </source>
</reference>
<accession>A0A6A5W3H2</accession>
<organism evidence="2 3">
    <name type="scientific">Amniculicola lignicola CBS 123094</name>
    <dbReference type="NCBI Taxonomy" id="1392246"/>
    <lineage>
        <taxon>Eukaryota</taxon>
        <taxon>Fungi</taxon>
        <taxon>Dikarya</taxon>
        <taxon>Ascomycota</taxon>
        <taxon>Pezizomycotina</taxon>
        <taxon>Dothideomycetes</taxon>
        <taxon>Pleosporomycetidae</taxon>
        <taxon>Pleosporales</taxon>
        <taxon>Amniculicolaceae</taxon>
        <taxon>Amniculicola</taxon>
    </lineage>
</organism>
<dbReference type="EMBL" id="ML977626">
    <property type="protein sequence ID" value="KAF1996350.1"/>
    <property type="molecule type" value="Genomic_DNA"/>
</dbReference>
<name>A0A6A5W3H2_9PLEO</name>